<dbReference type="SUPFAM" id="SSF49373">
    <property type="entry name" value="Invasin/intimin cell-adhesion fragments"/>
    <property type="match status" value="2"/>
</dbReference>
<dbReference type="RefSeq" id="WP_326089148.1">
    <property type="nucleotide sequence ID" value="NZ_JARLKZ010000012.1"/>
</dbReference>
<feature type="domain" description="BIG2" evidence="1">
    <location>
        <begin position="1121"/>
        <end position="1207"/>
    </location>
</feature>
<evidence type="ECO:0000313" key="3">
    <source>
        <dbReference type="Proteomes" id="UP001344632"/>
    </source>
</evidence>
<dbReference type="InterPro" id="IPR008964">
    <property type="entry name" value="Invasin/intimin_cell_adhesion"/>
</dbReference>
<sequence>MKRKIRLVMPLVIVIVLLALIIPYRLTKVNAVEEPPYQVNILEIVDQTDYSVLRDKLKGVPNVNVDVMRMKTFVAMREDISGQYDAVYIANAMGITDLKGKVISTNYSTDGVAPFKKSGDTTNQKAAHQTTSVMNDITQLKADEIKENYIDKGLPVIVHDNVLLQKATSSGKRILYKSFKEYENFKGAKGNVYLVNDTELNQLVSQIKTSGSTLYQQLHQRPRIQLTSKPDDYNGTSSSRTYKAGDTLTFKFNAYNVQNLSDNRVTAKLNLSVDKVFKYTDDNQVALKTITQASGNELTYNLPKAYSGLLYWKLDVSNSITGLIDSLSGTIRYQDEKTVVRVLQVMPDSGSSSSLLSGSNMTQSYLKSDDYELKINPISFKAFKTMVAENTKTALNGKYDMVVFGFKDSYNEGSSLDAGTASVVHEFIQSGQGVMFTHDTIYKSTTSSNPWVEHFQSDTGQINPETNLGFGNPLSGTSTKVVNTGLLTQFPFDLSKTPASGSIGQIATTHNQYFTLDLDDENVVPWYNINSTGRDVDDSWNHYYTYTKGNVTYSGTGHTSTGFPNWEQRLFVNTMYRAFIGANHAPEITVISPKENAVIPSYQKIPVSYTVNDLDLKDRNIMTQVKILQNDQVISSFPLEEDKVLSGSTISYNLENPLKDIKDEGKLKIVITAHDLHGAQAEPKIINIIVKKSKDSLQVDRSLREDQRGKDIFTDEALDITYTVKPVAIPTELGTSDPAKMIVTDLRFNEKLPPNLEVGEIKLDSSKGSIQKTGSLKEGYTLTGTLTNVTYHLSEDGKNYMTNPEDSIQFIVPVTPKEKGNYLLDQSTLGFMDFDEQSKKAAFPVISFTAKRRLTELSIGKEYTILKGTSIVLPVTYKPEDVDPKSLVFAWSSADPKIASVDDQGKVTGINAGATTVTVRSTDGSHLEASAKITVFDPVLTLKAPEQIKVNQAGKLQAIMDQKYLQNVKLTWKFRGAGDDKKAVLIDSGDAWSRDLKGIAVGPVTVEVTLEAVLAGSTTKVQSTASAQVVIIYPLESISIDGESSVVIGKTIALKPVLKPADAENVPPLVWSFKGADDSKYAKLEVTAEGVTVTGKQKGTVTVQLKVGNLVVEHAVVIKQSLTGLQLPYSLTIYEGDLFDLTTKLAMLPHGGVVPDQIKSSLIWESNNINNVTVIPSGTHAGTITGKHVGQAIVTVTFNDDPNIKAEIIIEVKKKSAGETGNDRY</sequence>
<dbReference type="InterPro" id="IPR013783">
    <property type="entry name" value="Ig-like_fold"/>
</dbReference>
<feature type="domain" description="BIG2" evidence="1">
    <location>
        <begin position="1034"/>
        <end position="1117"/>
    </location>
</feature>
<comment type="caution">
    <text evidence="2">The sequence shown here is derived from an EMBL/GenBank/DDBJ whole genome shotgun (WGS) entry which is preliminary data.</text>
</comment>
<dbReference type="SMART" id="SM00635">
    <property type="entry name" value="BID_2"/>
    <property type="match status" value="3"/>
</dbReference>
<organism evidence="2 3">
    <name type="scientific">Paenibacillus dokdonensis</name>
    <dbReference type="NCBI Taxonomy" id="2567944"/>
    <lineage>
        <taxon>Bacteria</taxon>
        <taxon>Bacillati</taxon>
        <taxon>Bacillota</taxon>
        <taxon>Bacilli</taxon>
        <taxon>Bacillales</taxon>
        <taxon>Paenibacillaceae</taxon>
        <taxon>Paenibacillus</taxon>
    </lineage>
</organism>
<keyword evidence="3" id="KW-1185">Reference proteome</keyword>
<dbReference type="Gene3D" id="2.60.40.1080">
    <property type="match status" value="3"/>
</dbReference>
<evidence type="ECO:0000313" key="2">
    <source>
        <dbReference type="EMBL" id="MEC0241441.1"/>
    </source>
</evidence>
<dbReference type="Pfam" id="PF02368">
    <property type="entry name" value="Big_2"/>
    <property type="match status" value="1"/>
</dbReference>
<protein>
    <submittedName>
        <fullName evidence="2">DUF5057 domain-containing protein</fullName>
    </submittedName>
</protein>
<dbReference type="InterPro" id="IPR032480">
    <property type="entry name" value="DUF5057"/>
</dbReference>
<dbReference type="Proteomes" id="UP001344632">
    <property type="component" value="Unassembled WGS sequence"/>
</dbReference>
<dbReference type="InterPro" id="IPR003343">
    <property type="entry name" value="Big_2"/>
</dbReference>
<feature type="domain" description="BIG2" evidence="1">
    <location>
        <begin position="853"/>
        <end position="931"/>
    </location>
</feature>
<name>A0ABU6GNW9_9BACL</name>
<dbReference type="Gene3D" id="2.60.40.10">
    <property type="entry name" value="Immunoglobulins"/>
    <property type="match status" value="1"/>
</dbReference>
<dbReference type="EMBL" id="JARLKZ010000012">
    <property type="protein sequence ID" value="MEC0241441.1"/>
    <property type="molecule type" value="Genomic_DNA"/>
</dbReference>
<dbReference type="Pfam" id="PF16480">
    <property type="entry name" value="DUF5057"/>
    <property type="match status" value="1"/>
</dbReference>
<proteinExistence type="predicted"/>
<accession>A0ABU6GNW9</accession>
<evidence type="ECO:0000259" key="1">
    <source>
        <dbReference type="SMART" id="SM00635"/>
    </source>
</evidence>
<reference evidence="2 3" key="1">
    <citation type="submission" date="2023-03" db="EMBL/GenBank/DDBJ databases">
        <title>Bacillus Genome Sequencing.</title>
        <authorList>
            <person name="Dunlap C."/>
        </authorList>
    </citation>
    <scope>NUCLEOTIDE SEQUENCE [LARGE SCALE GENOMIC DNA]</scope>
    <source>
        <strain evidence="2 3">BD-525</strain>
    </source>
</reference>
<gene>
    <name evidence="2" type="ORF">P4H66_16590</name>
</gene>